<dbReference type="EMBL" id="GHJT01001863">
    <property type="protein sequence ID" value="MOY35834.1"/>
    <property type="molecule type" value="Transcribed_RNA"/>
</dbReference>
<accession>A0A4D5RG52</accession>
<name>A0A4D5RG52_IXOSC</name>
<evidence type="ECO:0000256" key="1">
    <source>
        <dbReference type="SAM" id="SignalP"/>
    </source>
</evidence>
<feature type="chain" id="PRO_5020038945" evidence="1">
    <location>
        <begin position="20"/>
        <end position="75"/>
    </location>
</feature>
<proteinExistence type="predicted"/>
<dbReference type="AlphaFoldDB" id="A0A4D5RG52"/>
<protein>
    <submittedName>
        <fullName evidence="2">Putative secreted protein</fullName>
    </submittedName>
</protein>
<evidence type="ECO:0000313" key="2">
    <source>
        <dbReference type="EMBL" id="MOY35834.1"/>
    </source>
</evidence>
<feature type="signal peptide" evidence="1">
    <location>
        <begin position="1"/>
        <end position="19"/>
    </location>
</feature>
<sequence>MKTAFGFCFVPCLVSVLSSQPLFSTGGRNKRTCKYCTLPKRKTRRKLSLWEHFFPKSSILLLDLVCAQVDVEAVL</sequence>
<keyword evidence="1" id="KW-0732">Signal</keyword>
<reference evidence="2" key="1">
    <citation type="submission" date="2019-04" db="EMBL/GenBank/DDBJ databases">
        <title>An insight into the mialome of Ixodes scapularis.</title>
        <authorList>
            <person name="Ribeiro J.M."/>
            <person name="Mather T.N."/>
            <person name="Karim S."/>
        </authorList>
    </citation>
    <scope>NUCLEOTIDE SEQUENCE</scope>
</reference>
<organism evidence="2">
    <name type="scientific">Ixodes scapularis</name>
    <name type="common">Black-legged tick</name>
    <name type="synonym">Deer tick</name>
    <dbReference type="NCBI Taxonomy" id="6945"/>
    <lineage>
        <taxon>Eukaryota</taxon>
        <taxon>Metazoa</taxon>
        <taxon>Ecdysozoa</taxon>
        <taxon>Arthropoda</taxon>
        <taxon>Chelicerata</taxon>
        <taxon>Arachnida</taxon>
        <taxon>Acari</taxon>
        <taxon>Parasitiformes</taxon>
        <taxon>Ixodida</taxon>
        <taxon>Ixodoidea</taxon>
        <taxon>Ixodidae</taxon>
        <taxon>Ixodinae</taxon>
        <taxon>Ixodes</taxon>
    </lineage>
</organism>